<name>A0A5N5HP78_9ROSA</name>
<evidence type="ECO:0000313" key="1">
    <source>
        <dbReference type="EMBL" id="KAB2627340.1"/>
    </source>
</evidence>
<protein>
    <submittedName>
        <fullName evidence="1">MFP1 attachment factor 1-like</fullName>
    </submittedName>
</protein>
<keyword evidence="2" id="KW-1185">Reference proteome</keyword>
<reference evidence="1 2" key="3">
    <citation type="submission" date="2019-11" db="EMBL/GenBank/DDBJ databases">
        <title>A de novo genome assembly of a pear dwarfing rootstock.</title>
        <authorList>
            <person name="Wang F."/>
            <person name="Wang J."/>
            <person name="Li S."/>
            <person name="Zhang Y."/>
            <person name="Fang M."/>
            <person name="Ma L."/>
            <person name="Zhao Y."/>
            <person name="Jiang S."/>
        </authorList>
    </citation>
    <scope>NUCLEOTIDE SEQUENCE [LARGE SCALE GENOMIC DNA]</scope>
    <source>
        <strain evidence="1">S2</strain>
        <tissue evidence="1">Leaf</tissue>
    </source>
</reference>
<reference evidence="2" key="2">
    <citation type="submission" date="2019-10" db="EMBL/GenBank/DDBJ databases">
        <title>A de novo genome assembly of a pear dwarfing rootstock.</title>
        <authorList>
            <person name="Wang F."/>
            <person name="Wang J."/>
            <person name="Li S."/>
            <person name="Zhang Y."/>
            <person name="Fang M."/>
            <person name="Ma L."/>
            <person name="Zhao Y."/>
            <person name="Jiang S."/>
        </authorList>
    </citation>
    <scope>NUCLEOTIDE SEQUENCE [LARGE SCALE GENOMIC DNA]</scope>
</reference>
<comment type="caution">
    <text evidence="1">The sequence shown here is derived from an EMBL/GenBank/DDBJ whole genome shotgun (WGS) entry which is preliminary data.</text>
</comment>
<dbReference type="EMBL" id="SMOL01000157">
    <property type="protein sequence ID" value="KAB2627340.1"/>
    <property type="molecule type" value="Genomic_DNA"/>
</dbReference>
<organism evidence="1 2">
    <name type="scientific">Pyrus ussuriensis x Pyrus communis</name>
    <dbReference type="NCBI Taxonomy" id="2448454"/>
    <lineage>
        <taxon>Eukaryota</taxon>
        <taxon>Viridiplantae</taxon>
        <taxon>Streptophyta</taxon>
        <taxon>Embryophyta</taxon>
        <taxon>Tracheophyta</taxon>
        <taxon>Spermatophyta</taxon>
        <taxon>Magnoliopsida</taxon>
        <taxon>eudicotyledons</taxon>
        <taxon>Gunneridae</taxon>
        <taxon>Pentapetalae</taxon>
        <taxon>rosids</taxon>
        <taxon>fabids</taxon>
        <taxon>Rosales</taxon>
        <taxon>Rosaceae</taxon>
        <taxon>Amygdaloideae</taxon>
        <taxon>Maleae</taxon>
        <taxon>Pyrus</taxon>
    </lineage>
</organism>
<proteinExistence type="predicted"/>
<evidence type="ECO:0000313" key="2">
    <source>
        <dbReference type="Proteomes" id="UP000327157"/>
    </source>
</evidence>
<reference evidence="1 2" key="1">
    <citation type="submission" date="2019-09" db="EMBL/GenBank/DDBJ databases">
        <authorList>
            <person name="Ou C."/>
        </authorList>
    </citation>
    <scope>NUCLEOTIDE SEQUENCE [LARGE SCALE GENOMIC DNA]</scope>
    <source>
        <strain evidence="1">S2</strain>
        <tissue evidence="1">Leaf</tissue>
    </source>
</reference>
<dbReference type="Proteomes" id="UP000327157">
    <property type="component" value="Chromosome 2"/>
</dbReference>
<dbReference type="AlphaFoldDB" id="A0A5N5HP78"/>
<gene>
    <name evidence="1" type="ORF">D8674_020958</name>
</gene>
<sequence length="80" mass="8392">MERSVLFGLSILTGGSNGRFHRRACGLRLRGAVLSSGSNGVPRLDGVEHAFANLLGMVVGVAGFCKSGSLGCQIEMARER</sequence>
<accession>A0A5N5HP78</accession>